<dbReference type="GO" id="GO:0016020">
    <property type="term" value="C:membrane"/>
    <property type="evidence" value="ECO:0007669"/>
    <property type="project" value="UniProtKB-SubCell"/>
</dbReference>
<feature type="transmembrane region" description="Helical" evidence="5">
    <location>
        <begin position="122"/>
        <end position="141"/>
    </location>
</feature>
<comment type="subcellular location">
    <subcellularLocation>
        <location evidence="1">Membrane</location>
        <topology evidence="1">Multi-pass membrane protein</topology>
    </subcellularLocation>
</comment>
<dbReference type="PANTHER" id="PTHR37422:SF13">
    <property type="entry name" value="LIPOPOLYSACCHARIDE BIOSYNTHESIS PROTEIN PA4999-RELATED"/>
    <property type="match status" value="1"/>
</dbReference>
<evidence type="ECO:0000256" key="3">
    <source>
        <dbReference type="ARBA" id="ARBA00022989"/>
    </source>
</evidence>
<keyword evidence="7" id="KW-0436">Ligase</keyword>
<sequence>MENYLRKNKVNIIGLIFGLLIGIILFLFPLTKGLKMILGIIGVVLVLYKPEFGLYFTVITLPLISFRYVALLFGLTAISFGLKMLIDEDFRFKKIPIKYSITFFLVPLVFAAITSFTLKQSIVKLIVYIIAFLFLFLSMNLIDDKRKLYYLIIALIIAATIVGLYGLYQYKTGIELKESWIDKEQNPDIQTRVISTFDNPNILAEYLILTIPITFALIYNTDSILKKLLFLLGLIIQGLCILLTFSRGGWLGLFLAMLIFAIFVDRRLLLLYILAGMGLIIISPKAIMTRLSTIGSMEDSSNAYRIPLWKATIQMIKDHWINGIGLGINAFRAIYPRYMRQGIVAVHSHNVFLQMFLESGVFGFIGFIAFIFNSIRVSLITFVKGVDVRIKRISVSVIASILGVLFHGLVDHIFFNDRIILMFWILISIGIVGYILEFSDKEELESF</sequence>
<feature type="transmembrane region" description="Helical" evidence="5">
    <location>
        <begin position="393"/>
        <end position="413"/>
    </location>
</feature>
<reference evidence="7 8" key="1">
    <citation type="submission" date="2016-10" db="EMBL/GenBank/DDBJ databases">
        <authorList>
            <person name="de Groot N.N."/>
        </authorList>
    </citation>
    <scope>NUCLEOTIDE SEQUENCE [LARGE SCALE GENOMIC DNA]</scope>
    <source>
        <strain evidence="7 8">DSM 23310</strain>
    </source>
</reference>
<evidence type="ECO:0000256" key="2">
    <source>
        <dbReference type="ARBA" id="ARBA00022692"/>
    </source>
</evidence>
<keyword evidence="3 5" id="KW-1133">Transmembrane helix</keyword>
<evidence type="ECO:0000313" key="7">
    <source>
        <dbReference type="EMBL" id="SDW62458.1"/>
    </source>
</evidence>
<dbReference type="Pfam" id="PF04932">
    <property type="entry name" value="Wzy_C"/>
    <property type="match status" value="1"/>
</dbReference>
<dbReference type="OrthoDB" id="9806320at2"/>
<feature type="transmembrane region" description="Helical" evidence="5">
    <location>
        <begin position="231"/>
        <end position="263"/>
    </location>
</feature>
<organism evidence="7 8">
    <name type="scientific">Tepidimicrobium xylanilyticum</name>
    <dbReference type="NCBI Taxonomy" id="1123352"/>
    <lineage>
        <taxon>Bacteria</taxon>
        <taxon>Bacillati</taxon>
        <taxon>Bacillota</taxon>
        <taxon>Tissierellia</taxon>
        <taxon>Tissierellales</taxon>
        <taxon>Tepidimicrobiaceae</taxon>
        <taxon>Tepidimicrobium</taxon>
    </lineage>
</organism>
<accession>A0A1H2V2A7</accession>
<feature type="transmembrane region" description="Helical" evidence="5">
    <location>
        <begin position="320"/>
        <end position="339"/>
    </location>
</feature>
<evidence type="ECO:0000259" key="6">
    <source>
        <dbReference type="Pfam" id="PF04932"/>
    </source>
</evidence>
<feature type="transmembrane region" description="Helical" evidence="5">
    <location>
        <begin position="12"/>
        <end position="30"/>
    </location>
</feature>
<evidence type="ECO:0000256" key="1">
    <source>
        <dbReference type="ARBA" id="ARBA00004141"/>
    </source>
</evidence>
<dbReference type="RefSeq" id="WP_093751401.1">
    <property type="nucleotide sequence ID" value="NZ_BSYN01000004.1"/>
</dbReference>
<dbReference type="EMBL" id="FNNG01000003">
    <property type="protein sequence ID" value="SDW62458.1"/>
    <property type="molecule type" value="Genomic_DNA"/>
</dbReference>
<evidence type="ECO:0000256" key="5">
    <source>
        <dbReference type="SAM" id="Phobius"/>
    </source>
</evidence>
<feature type="domain" description="O-antigen ligase-related" evidence="6">
    <location>
        <begin position="233"/>
        <end position="368"/>
    </location>
</feature>
<feature type="transmembrane region" description="Helical" evidence="5">
    <location>
        <begin position="37"/>
        <end position="58"/>
    </location>
</feature>
<dbReference type="AlphaFoldDB" id="A0A1H2V2A7"/>
<dbReference type="InterPro" id="IPR007016">
    <property type="entry name" value="O-antigen_ligase-rel_domated"/>
</dbReference>
<keyword evidence="2 5" id="KW-0812">Transmembrane</keyword>
<keyword evidence="4 5" id="KW-0472">Membrane</keyword>
<feature type="transmembrane region" description="Helical" evidence="5">
    <location>
        <begin position="148"/>
        <end position="168"/>
    </location>
</feature>
<dbReference type="Proteomes" id="UP000198828">
    <property type="component" value="Unassembled WGS sequence"/>
</dbReference>
<proteinExistence type="predicted"/>
<dbReference type="InterPro" id="IPR051533">
    <property type="entry name" value="WaaL-like"/>
</dbReference>
<dbReference type="GO" id="GO:0016874">
    <property type="term" value="F:ligase activity"/>
    <property type="evidence" value="ECO:0007669"/>
    <property type="project" value="UniProtKB-KW"/>
</dbReference>
<feature type="transmembrane region" description="Helical" evidence="5">
    <location>
        <begin position="202"/>
        <end position="219"/>
    </location>
</feature>
<name>A0A1H2V2A7_9FIRM</name>
<feature type="transmembrane region" description="Helical" evidence="5">
    <location>
        <begin position="64"/>
        <end position="85"/>
    </location>
</feature>
<feature type="transmembrane region" description="Helical" evidence="5">
    <location>
        <begin position="419"/>
        <end position="436"/>
    </location>
</feature>
<keyword evidence="8" id="KW-1185">Reference proteome</keyword>
<evidence type="ECO:0000256" key="4">
    <source>
        <dbReference type="ARBA" id="ARBA00023136"/>
    </source>
</evidence>
<dbReference type="PANTHER" id="PTHR37422">
    <property type="entry name" value="TEICHURONIC ACID BIOSYNTHESIS PROTEIN TUAE"/>
    <property type="match status" value="1"/>
</dbReference>
<protein>
    <submittedName>
        <fullName evidence="7">O-antigen ligase</fullName>
    </submittedName>
</protein>
<feature type="transmembrane region" description="Helical" evidence="5">
    <location>
        <begin position="269"/>
        <end position="287"/>
    </location>
</feature>
<gene>
    <name evidence="7" type="ORF">SAMN05660923_00996</name>
</gene>
<feature type="transmembrane region" description="Helical" evidence="5">
    <location>
        <begin position="97"/>
        <end position="116"/>
    </location>
</feature>
<feature type="transmembrane region" description="Helical" evidence="5">
    <location>
        <begin position="351"/>
        <end position="372"/>
    </location>
</feature>
<evidence type="ECO:0000313" key="8">
    <source>
        <dbReference type="Proteomes" id="UP000198828"/>
    </source>
</evidence>